<accession>A0A9W4WQS7</accession>
<evidence type="ECO:0000313" key="4">
    <source>
        <dbReference type="EMBL" id="CAI2179689.1"/>
    </source>
</evidence>
<feature type="compositionally biased region" description="Basic and acidic residues" evidence="2">
    <location>
        <begin position="1627"/>
        <end position="1663"/>
    </location>
</feature>
<feature type="coiled-coil region" evidence="1">
    <location>
        <begin position="1103"/>
        <end position="1138"/>
    </location>
</feature>
<evidence type="ECO:0000256" key="2">
    <source>
        <dbReference type="SAM" id="MobiDB-lite"/>
    </source>
</evidence>
<organism evidence="4 5">
    <name type="scientific">Funneliformis geosporum</name>
    <dbReference type="NCBI Taxonomy" id="1117311"/>
    <lineage>
        <taxon>Eukaryota</taxon>
        <taxon>Fungi</taxon>
        <taxon>Fungi incertae sedis</taxon>
        <taxon>Mucoromycota</taxon>
        <taxon>Glomeromycotina</taxon>
        <taxon>Glomeromycetes</taxon>
        <taxon>Glomerales</taxon>
        <taxon>Glomeraceae</taxon>
        <taxon>Funneliformis</taxon>
    </lineage>
</organism>
<keyword evidence="3" id="KW-0472">Membrane</keyword>
<feature type="coiled-coil region" evidence="1">
    <location>
        <begin position="371"/>
        <end position="547"/>
    </location>
</feature>
<feature type="region of interest" description="Disordered" evidence="2">
    <location>
        <begin position="1627"/>
        <end position="1697"/>
    </location>
</feature>
<dbReference type="SUPFAM" id="SSF58042">
    <property type="entry name" value="Outer membrane lipoprotein"/>
    <property type="match status" value="1"/>
</dbReference>
<dbReference type="Proteomes" id="UP001153678">
    <property type="component" value="Unassembled WGS sequence"/>
</dbReference>
<proteinExistence type="predicted"/>
<feature type="compositionally biased region" description="Basic and acidic residues" evidence="2">
    <location>
        <begin position="730"/>
        <end position="746"/>
    </location>
</feature>
<evidence type="ECO:0000256" key="3">
    <source>
        <dbReference type="SAM" id="Phobius"/>
    </source>
</evidence>
<keyword evidence="5" id="KW-1185">Reference proteome</keyword>
<evidence type="ECO:0000313" key="5">
    <source>
        <dbReference type="Proteomes" id="UP001153678"/>
    </source>
</evidence>
<dbReference type="EMBL" id="CAMKVN010002129">
    <property type="protein sequence ID" value="CAI2179689.1"/>
    <property type="molecule type" value="Genomic_DNA"/>
</dbReference>
<feature type="region of interest" description="Disordered" evidence="2">
    <location>
        <begin position="783"/>
        <end position="804"/>
    </location>
</feature>
<reference evidence="4" key="1">
    <citation type="submission" date="2022-08" db="EMBL/GenBank/DDBJ databases">
        <authorList>
            <person name="Kallberg Y."/>
            <person name="Tangrot J."/>
            <person name="Rosling A."/>
        </authorList>
    </citation>
    <scope>NUCLEOTIDE SEQUENCE</scope>
    <source>
        <strain evidence="4">Wild A</strain>
    </source>
</reference>
<feature type="region of interest" description="Disordered" evidence="2">
    <location>
        <begin position="1714"/>
        <end position="1746"/>
    </location>
</feature>
<feature type="transmembrane region" description="Helical" evidence="3">
    <location>
        <begin position="985"/>
        <end position="1003"/>
    </location>
</feature>
<name>A0A9W4WQS7_9GLOM</name>
<feature type="coiled-coil region" evidence="1">
    <location>
        <begin position="594"/>
        <end position="674"/>
    </location>
</feature>
<protein>
    <submittedName>
        <fullName evidence="4">19025_t:CDS:1</fullName>
    </submittedName>
</protein>
<feature type="compositionally biased region" description="Pro residues" evidence="2">
    <location>
        <begin position="790"/>
        <end position="799"/>
    </location>
</feature>
<feature type="coiled-coil region" evidence="1">
    <location>
        <begin position="43"/>
        <end position="151"/>
    </location>
</feature>
<gene>
    <name evidence="4" type="ORF">FWILDA_LOCUS9213</name>
</gene>
<keyword evidence="3" id="KW-0812">Transmembrane</keyword>
<keyword evidence="1" id="KW-0175">Coiled coil</keyword>
<feature type="region of interest" description="Disordered" evidence="2">
    <location>
        <begin position="1479"/>
        <end position="1539"/>
    </location>
</feature>
<feature type="compositionally biased region" description="Polar residues" evidence="2">
    <location>
        <begin position="844"/>
        <end position="862"/>
    </location>
</feature>
<feature type="compositionally biased region" description="Basic and acidic residues" evidence="2">
    <location>
        <begin position="1718"/>
        <end position="1730"/>
    </location>
</feature>
<feature type="compositionally biased region" description="Basic and acidic residues" evidence="2">
    <location>
        <begin position="865"/>
        <end position="876"/>
    </location>
</feature>
<comment type="caution">
    <text evidence="4">The sequence shown here is derived from an EMBL/GenBank/DDBJ whole genome shotgun (WGS) entry which is preliminary data.</text>
</comment>
<feature type="region of interest" description="Disordered" evidence="2">
    <location>
        <begin position="817"/>
        <end position="884"/>
    </location>
</feature>
<sequence length="1746" mass="203535">QNNQASLAIQPNNQQIQDLKAELNHYQTLYQKRVEKDLATDQSEKIKELSEIYQQKLSELETKYSQQFQDLADGLREEKITHNNLLNRLSEQEDEFEENRNQIKILIQKNQDLTEELEAKKELYQDEVNNSLGLSKKLEQKNKQIENLEKKRVYQIPKLVIRGRKIEVLIIDPHFEKKHPYMSDEKIYYLVKKYLPYNEPKSAKKEELKKVRKELSNPSYSRINFALGDNATPLEKSKYEICQTIARYKRENDLSEKEIGKILGIKPTKKLECLFFCHINEFSLDELVEYASELFAPFHLEITPEKSLLFSHKTSNGIGEKFTSFIPGVGPIISNSIGMFKDLQNGMNIEAKFSGFSKNLGELRDGLDQANAKIESQGKALQGQIENVKSELEGALQQQGEKHDKEIKALDKRLAEATGENREAIKKEMAERKAQYQQIQNQIQEVTDNLTKAQAELKKELAEFKQEQKDQLKDQFQTKQHQIQVQLSQVQQDLENQAEEFSSQLQLKEAKLKLDLEQTQEDFNTQSQILQAQFQDNQSQLAEQEEDLATVKYEQKKQNILHQELAEELQETNDILFTQQRKLALVSSQMEDIQEEVHLRMDKLSKEVNRKTEETLTIAKDATKKVDRLTKDVQQMRDDLENIEEQVQKNKEETEKIKQQARQTNERLDNLLKLQALTDYSSEQTNLDKIKKSLELKAEETKLLATLTLLKQTKNLIHCQVRDKECKDAEREETQQEQVKSEKQEGEEIPVSEQAQQALEEVNKVQSKILQQLSAIQEEIKTNLQEVESAPPPSAPAPKPSATTALQVIQAESKIKIKQKALQRQKEEERKAKNKLKHAEHKAQQNPTPANKKTEQLAQQSVQTETKETKQAEKELTQAQEELSSLKNKQEFEELLESKEEALEEREEIQALSVQVLQENKDREEPRELDLEKKLEEIAQQLQQQEVAQAASQKSMTRFMLFLVIFLIEYVVYKKNDQIMEYADLFGHYLLIIGYVMGNVLAYNSVDNPDYKMPMVYGFNAVVGGKQLAQKAYQQQIDQLRQKYQQSPPNNWSEKVKNAVSQNEYNIYSDASLQVKTQELVKFQEFILQREAATKKETQITQQAQTLQKAAELEQQLKSNLEQAEENLEDDTQHEQTKPLINRLNKLPLPSPEEQNLLAHLNLSLDQYITISLKTPYLSPAEQELITDNYLDLNNQTKFKLLNAGLNNLGIETLEKKERLVQINQTLYQEKQLFGLSTKEKENILRFLTNTLNLTPEQRDYLEGMGISFFNASEWEITAEQREHLLDFGLTKLKLTEEQQQQVIEMHPDRFGYSQSQDQKIAQTEKYKDFKAFSLTAQQKNTLNSLAPLIKKDKYSEASLDLFFQECRIEEASGTKIRTKPWFKGSTVNFLVQAEIIPDLHTAFGENKSSYLPLKQKDTAHLTPEEVLNINSEELRGQFAEEKKNKLEPKTTSRYENLLANLNQEEATRQQKKLEREAAKKNLEETERKRREKALTDKDRKLKEEEERKKKERELETQERTRAEQARQAAEAELKQKQEEFLNTQQKNFAEKQKSRQEAFDYQKKQMEIEEAKKRADIEALEKQNKLNQEKLEKEKELLEVETQKKLEQIANDDLAARQAILKQQAENRTRLERTMRENEAELERQKQKKEDELAVLKEKNQQELKQAQAELEAKKKKDEEELENMLNQGKLEKDKADQEIKKIKRQKEIEDILAQESQEKAKQREEAARALKKGQNAVDKHREFL</sequence>
<feature type="transmembrane region" description="Helical" evidence="3">
    <location>
        <begin position="955"/>
        <end position="973"/>
    </location>
</feature>
<feature type="region of interest" description="Disordered" evidence="2">
    <location>
        <begin position="730"/>
        <end position="754"/>
    </location>
</feature>
<feature type="non-terminal residue" evidence="4">
    <location>
        <position position="1"/>
    </location>
</feature>
<evidence type="ECO:0000256" key="1">
    <source>
        <dbReference type="SAM" id="Coils"/>
    </source>
</evidence>
<keyword evidence="3" id="KW-1133">Transmembrane helix</keyword>